<keyword evidence="17" id="KW-1185">Reference proteome</keyword>
<dbReference type="GO" id="GO:0005789">
    <property type="term" value="C:endoplasmic reticulum membrane"/>
    <property type="evidence" value="ECO:0007669"/>
    <property type="project" value="UniProtKB-SubCell"/>
</dbReference>
<organism evidence="16 17">
    <name type="scientific">Pelobates cultripes</name>
    <name type="common">Western spadefoot toad</name>
    <dbReference type="NCBI Taxonomy" id="61616"/>
    <lineage>
        <taxon>Eukaryota</taxon>
        <taxon>Metazoa</taxon>
        <taxon>Chordata</taxon>
        <taxon>Craniata</taxon>
        <taxon>Vertebrata</taxon>
        <taxon>Euteleostomi</taxon>
        <taxon>Amphibia</taxon>
        <taxon>Batrachia</taxon>
        <taxon>Anura</taxon>
        <taxon>Pelobatoidea</taxon>
        <taxon>Pelobatidae</taxon>
        <taxon>Pelobates</taxon>
    </lineage>
</organism>
<dbReference type="FunFam" id="1.10.630.10:FF:000001">
    <property type="entry name" value="Cytochrome P450, family 2"/>
    <property type="match status" value="1"/>
</dbReference>
<dbReference type="AlphaFoldDB" id="A0AAD1T2W1"/>
<comment type="cofactor">
    <cofactor evidence="1 13">
        <name>heme</name>
        <dbReference type="ChEBI" id="CHEBI:30413"/>
    </cofactor>
</comment>
<evidence type="ECO:0000256" key="10">
    <source>
        <dbReference type="ARBA" id="ARBA00023004"/>
    </source>
</evidence>
<dbReference type="GO" id="GO:0005506">
    <property type="term" value="F:iron ion binding"/>
    <property type="evidence" value="ECO:0007669"/>
    <property type="project" value="InterPro"/>
</dbReference>
<evidence type="ECO:0000256" key="9">
    <source>
        <dbReference type="ARBA" id="ARBA00023002"/>
    </source>
</evidence>
<dbReference type="GO" id="GO:0020037">
    <property type="term" value="F:heme binding"/>
    <property type="evidence" value="ECO:0007669"/>
    <property type="project" value="InterPro"/>
</dbReference>
<dbReference type="PRINTS" id="PR01684">
    <property type="entry name" value="EP450ICYP2A"/>
</dbReference>
<keyword evidence="8" id="KW-0492">Microsome</keyword>
<dbReference type="Pfam" id="PF00067">
    <property type="entry name" value="p450"/>
    <property type="match status" value="1"/>
</dbReference>
<evidence type="ECO:0000256" key="6">
    <source>
        <dbReference type="ARBA" id="ARBA00022723"/>
    </source>
</evidence>
<dbReference type="Gene3D" id="1.10.630.10">
    <property type="entry name" value="Cytochrome P450"/>
    <property type="match status" value="1"/>
</dbReference>
<reference evidence="16" key="1">
    <citation type="submission" date="2022-03" db="EMBL/GenBank/DDBJ databases">
        <authorList>
            <person name="Alioto T."/>
            <person name="Alioto T."/>
            <person name="Gomez Garrido J."/>
        </authorList>
    </citation>
    <scope>NUCLEOTIDE SEQUENCE</scope>
</reference>
<comment type="subcellular location">
    <subcellularLocation>
        <location evidence="3">Endoplasmic reticulum membrane</location>
    </subcellularLocation>
    <subcellularLocation>
        <location evidence="2">Microsome membrane</location>
    </subcellularLocation>
</comment>
<proteinExistence type="inferred from homology"/>
<keyword evidence="10 13" id="KW-0408">Iron</keyword>
<dbReference type="PRINTS" id="PR00463">
    <property type="entry name" value="EP450I"/>
</dbReference>
<protein>
    <submittedName>
        <fullName evidence="16">Cytochrome P450 2C8</fullName>
    </submittedName>
</protein>
<evidence type="ECO:0000313" key="16">
    <source>
        <dbReference type="EMBL" id="CAH2314095.1"/>
    </source>
</evidence>
<feature type="transmembrane region" description="Helical" evidence="15">
    <location>
        <begin position="6"/>
        <end position="25"/>
    </location>
</feature>
<keyword evidence="6 13" id="KW-0479">Metal-binding</keyword>
<dbReference type="InterPro" id="IPR036396">
    <property type="entry name" value="Cyt_P450_sf"/>
</dbReference>
<evidence type="ECO:0000256" key="5">
    <source>
        <dbReference type="ARBA" id="ARBA00022617"/>
    </source>
</evidence>
<keyword evidence="12 15" id="KW-0472">Membrane</keyword>
<name>A0AAD1T2W1_PELCU</name>
<evidence type="ECO:0000256" key="14">
    <source>
        <dbReference type="RuleBase" id="RU000461"/>
    </source>
</evidence>
<dbReference type="PANTHER" id="PTHR24300">
    <property type="entry name" value="CYTOCHROME P450 508A4-RELATED"/>
    <property type="match status" value="1"/>
</dbReference>
<evidence type="ECO:0000256" key="12">
    <source>
        <dbReference type="ARBA" id="ARBA00023136"/>
    </source>
</evidence>
<evidence type="ECO:0000256" key="4">
    <source>
        <dbReference type="ARBA" id="ARBA00010617"/>
    </source>
</evidence>
<gene>
    <name evidence="16" type="ORF">PECUL_23A023747</name>
</gene>
<keyword evidence="7" id="KW-0256">Endoplasmic reticulum</keyword>
<keyword evidence="9 14" id="KW-0560">Oxidoreductase</keyword>
<evidence type="ECO:0000256" key="13">
    <source>
        <dbReference type="PIRSR" id="PIRSR602401-1"/>
    </source>
</evidence>
<evidence type="ECO:0000256" key="8">
    <source>
        <dbReference type="ARBA" id="ARBA00022848"/>
    </source>
</evidence>
<dbReference type="InterPro" id="IPR001128">
    <property type="entry name" value="Cyt_P450"/>
</dbReference>
<keyword evidence="11 14" id="KW-0503">Monooxygenase</keyword>
<dbReference type="GO" id="GO:0008392">
    <property type="term" value="F:arachidonate epoxygenase activity"/>
    <property type="evidence" value="ECO:0007669"/>
    <property type="project" value="TreeGrafter"/>
</dbReference>
<dbReference type="InterPro" id="IPR017972">
    <property type="entry name" value="Cyt_P450_CS"/>
</dbReference>
<dbReference type="EMBL" id="OW240920">
    <property type="protein sequence ID" value="CAH2314095.1"/>
    <property type="molecule type" value="Genomic_DNA"/>
</dbReference>
<evidence type="ECO:0000256" key="3">
    <source>
        <dbReference type="ARBA" id="ARBA00004586"/>
    </source>
</evidence>
<evidence type="ECO:0000256" key="2">
    <source>
        <dbReference type="ARBA" id="ARBA00004524"/>
    </source>
</evidence>
<accession>A0AAD1T2W1</accession>
<dbReference type="GO" id="GO:0019373">
    <property type="term" value="P:epoxygenase P450 pathway"/>
    <property type="evidence" value="ECO:0007669"/>
    <property type="project" value="TreeGrafter"/>
</dbReference>
<dbReference type="PROSITE" id="PS00086">
    <property type="entry name" value="CYTOCHROME_P450"/>
    <property type="match status" value="1"/>
</dbReference>
<keyword evidence="5 13" id="KW-0349">Heme</keyword>
<keyword evidence="15" id="KW-1133">Transmembrane helix</keyword>
<dbReference type="InterPro" id="IPR008067">
    <property type="entry name" value="Cyt_P450_E_grp-I_CYP2A-like"/>
</dbReference>
<evidence type="ECO:0000256" key="15">
    <source>
        <dbReference type="SAM" id="Phobius"/>
    </source>
</evidence>
<dbReference type="GO" id="GO:0006805">
    <property type="term" value="P:xenobiotic metabolic process"/>
    <property type="evidence" value="ECO:0007669"/>
    <property type="project" value="TreeGrafter"/>
</dbReference>
<dbReference type="PRINTS" id="PR00385">
    <property type="entry name" value="P450"/>
</dbReference>
<dbReference type="InterPro" id="IPR002401">
    <property type="entry name" value="Cyt_P450_E_grp-I"/>
</dbReference>
<dbReference type="PANTHER" id="PTHR24300:SF394">
    <property type="entry name" value="CYTOCHROME P450 2H2"/>
    <property type="match status" value="1"/>
</dbReference>
<evidence type="ECO:0000256" key="7">
    <source>
        <dbReference type="ARBA" id="ARBA00022824"/>
    </source>
</evidence>
<dbReference type="SUPFAM" id="SSF48264">
    <property type="entry name" value="Cytochrome P450"/>
    <property type="match status" value="1"/>
</dbReference>
<dbReference type="GO" id="GO:0016712">
    <property type="term" value="F:oxidoreductase activity, acting on paired donors, with incorporation or reduction of molecular oxygen, reduced flavin or flavoprotein as one donor, and incorporation of one atom of oxygen"/>
    <property type="evidence" value="ECO:0007669"/>
    <property type="project" value="InterPro"/>
</dbReference>
<evidence type="ECO:0000256" key="11">
    <source>
        <dbReference type="ARBA" id="ARBA00023033"/>
    </source>
</evidence>
<comment type="similarity">
    <text evidence="4 14">Belongs to the cytochrome P450 family.</text>
</comment>
<keyword evidence="15" id="KW-0812">Transmembrane</keyword>
<feature type="binding site" description="axial binding residue" evidence="13">
    <location>
        <position position="439"/>
    </location>
    <ligand>
        <name>heme</name>
        <dbReference type="ChEBI" id="CHEBI:30413"/>
    </ligand>
    <ligandPart>
        <name>Fe</name>
        <dbReference type="ChEBI" id="CHEBI:18248"/>
    </ligandPart>
</feature>
<evidence type="ECO:0000313" key="17">
    <source>
        <dbReference type="Proteomes" id="UP001295444"/>
    </source>
</evidence>
<evidence type="ECO:0000256" key="1">
    <source>
        <dbReference type="ARBA" id="ARBA00001971"/>
    </source>
</evidence>
<sequence length="494" mass="56525">MDFGVGVTLFLVFCTTCLIYLVTWIRNSKKKGMPPGPTSLPLIGNLLQLNLEELPEQFTQLAKTYGTVFTVHLGTTPAVVLFGYDTIKEALIDNADVFSYRAKFPALELVFKNNGVLLSNGEKWKQLRRFCISTLRNFGMGKKSIEERIQEEAHFLGEEFKKQNGSPFDPSNLLSLAVGNIICSVVFGQRFEYEDQKFLKLLKMMTEILEILNSQMGQLLNTFPKLFYRIPGSHQQMFRMFSKLHDFIMEKVKEHQETLDENNLRDFIDCYLIKMEQEKDNPNTEFNHENLFATISNLFFGGTETTTMTLRHGLRIFLKYPDISRKIQEEIDLVVGLSRSPSVEDRIKMPYTDAVFHEIQRFADIAPLNLPHTVNRTTTFRGHSIPQGTMVFPMLSSALKDPKYFRNPEKFDPGHFLDDNGCFKKSEAFIPFSAGKRICPGEGLAKMEIFLIISSILQKFNLKCNMDPSNIDISPQPGSNGAICRPYQLTFMSR</sequence>
<dbReference type="InterPro" id="IPR050182">
    <property type="entry name" value="Cytochrome_P450_fam2"/>
</dbReference>
<dbReference type="Proteomes" id="UP001295444">
    <property type="component" value="Chromosome 09"/>
</dbReference>